<feature type="repeat" description="TPR" evidence="6">
    <location>
        <begin position="247"/>
        <end position="280"/>
    </location>
</feature>
<evidence type="ECO:0000256" key="6">
    <source>
        <dbReference type="PROSITE-ProRule" id="PRU00339"/>
    </source>
</evidence>
<keyword evidence="2" id="KW-0677">Repeat</keyword>
<evidence type="ECO:0000256" key="2">
    <source>
        <dbReference type="ARBA" id="ARBA00022737"/>
    </source>
</evidence>
<reference evidence="8 9" key="1">
    <citation type="journal article" date="2018" name="Nat. Ecol. Evol.">
        <title>Shark genomes provide insights into elasmobranch evolution and the origin of vertebrates.</title>
        <authorList>
            <person name="Hara Y"/>
            <person name="Yamaguchi K"/>
            <person name="Onimaru K"/>
            <person name="Kadota M"/>
            <person name="Koyanagi M"/>
            <person name="Keeley SD"/>
            <person name="Tatsumi K"/>
            <person name="Tanaka K"/>
            <person name="Motone F"/>
            <person name="Kageyama Y"/>
            <person name="Nozu R"/>
            <person name="Adachi N"/>
            <person name="Nishimura O"/>
            <person name="Nakagawa R"/>
            <person name="Tanegashima C"/>
            <person name="Kiyatake I"/>
            <person name="Matsumoto R"/>
            <person name="Murakumo K"/>
            <person name="Nishida K"/>
            <person name="Terakita A"/>
            <person name="Kuratani S"/>
            <person name="Sato K"/>
            <person name="Hyodo S Kuraku.S."/>
        </authorList>
    </citation>
    <scope>NUCLEOTIDE SEQUENCE [LARGE SCALE GENOMIC DNA]</scope>
</reference>
<feature type="repeat" description="TPR" evidence="6">
    <location>
        <begin position="213"/>
        <end position="246"/>
    </location>
</feature>
<organism evidence="8 9">
    <name type="scientific">Scyliorhinus torazame</name>
    <name type="common">Cloudy catshark</name>
    <name type="synonym">Catulus torazame</name>
    <dbReference type="NCBI Taxonomy" id="75743"/>
    <lineage>
        <taxon>Eukaryota</taxon>
        <taxon>Metazoa</taxon>
        <taxon>Chordata</taxon>
        <taxon>Craniata</taxon>
        <taxon>Vertebrata</taxon>
        <taxon>Chondrichthyes</taxon>
        <taxon>Elasmobranchii</taxon>
        <taxon>Galeomorphii</taxon>
        <taxon>Galeoidea</taxon>
        <taxon>Carcharhiniformes</taxon>
        <taxon>Scyliorhinidae</taxon>
        <taxon>Scyliorhinus</taxon>
    </lineage>
</organism>
<evidence type="ECO:0000256" key="1">
    <source>
        <dbReference type="ARBA" id="ARBA00022588"/>
    </source>
</evidence>
<feature type="coiled-coil region" evidence="7">
    <location>
        <begin position="56"/>
        <end position="83"/>
    </location>
</feature>
<keyword evidence="1" id="KW-0399">Innate immunity</keyword>
<dbReference type="Pfam" id="PF14559">
    <property type="entry name" value="TPR_19"/>
    <property type="match status" value="1"/>
</dbReference>
<dbReference type="AlphaFoldDB" id="A0A401Q649"/>
<evidence type="ECO:0000256" key="4">
    <source>
        <dbReference type="ARBA" id="ARBA00022859"/>
    </source>
</evidence>
<keyword evidence="9" id="KW-1185">Reference proteome</keyword>
<dbReference type="GO" id="GO:0005829">
    <property type="term" value="C:cytosol"/>
    <property type="evidence" value="ECO:0007669"/>
    <property type="project" value="TreeGrafter"/>
</dbReference>
<evidence type="ECO:0000256" key="3">
    <source>
        <dbReference type="ARBA" id="ARBA00022803"/>
    </source>
</evidence>
<gene>
    <name evidence="8" type="ORF">scyTo_0022080</name>
</gene>
<dbReference type="OMA" id="WILQTEN"/>
<dbReference type="Proteomes" id="UP000288216">
    <property type="component" value="Unassembled WGS sequence"/>
</dbReference>
<evidence type="ECO:0000313" key="8">
    <source>
        <dbReference type="EMBL" id="GCB80843.1"/>
    </source>
</evidence>
<accession>A0A401Q649</accession>
<dbReference type="STRING" id="75743.A0A401Q649"/>
<keyword evidence="7" id="KW-0175">Coiled coil</keyword>
<keyword evidence="4" id="KW-0391">Immunity</keyword>
<dbReference type="SUPFAM" id="SSF48452">
    <property type="entry name" value="TPR-like"/>
    <property type="match status" value="2"/>
</dbReference>
<proteinExistence type="inferred from homology"/>
<name>A0A401Q649_SCYTO</name>
<evidence type="ECO:0000256" key="5">
    <source>
        <dbReference type="ARBA" id="ARBA00038336"/>
    </source>
</evidence>
<comment type="caution">
    <text evidence="8">The sequence shown here is derived from an EMBL/GenBank/DDBJ whole genome shotgun (WGS) entry which is preliminary data.</text>
</comment>
<dbReference type="Pfam" id="PF13424">
    <property type="entry name" value="TPR_12"/>
    <property type="match status" value="1"/>
</dbReference>
<evidence type="ECO:0000313" key="9">
    <source>
        <dbReference type="Proteomes" id="UP000288216"/>
    </source>
</evidence>
<dbReference type="FunFam" id="1.25.40.10:FF:000036">
    <property type="entry name" value="interferon-induced protein with tetratricopeptide repeats 5"/>
    <property type="match status" value="1"/>
</dbReference>
<comment type="similarity">
    <text evidence="5">Belongs to the IFIT family.</text>
</comment>
<dbReference type="GO" id="GO:0051607">
    <property type="term" value="P:defense response to virus"/>
    <property type="evidence" value="ECO:0007669"/>
    <property type="project" value="TreeGrafter"/>
</dbReference>
<dbReference type="InterPro" id="IPR019734">
    <property type="entry name" value="TPR_rpt"/>
</dbReference>
<dbReference type="Gene3D" id="1.25.40.10">
    <property type="entry name" value="Tetratricopeptide repeat domain"/>
    <property type="match status" value="3"/>
</dbReference>
<sequence length="463" mass="53786">MQKNLLRVKLNQLQCHFTWILQTENIDLDGMKQILHDSVKLDEKYQASSYNQLAFVNCLQGNCEEAIQNLKEAEKVLRENHEDEFDKRIIVTYGNYAWVYYHMGQLTDAQSYLDKLERICQQFPDASRYTAMIPEVYGEKGWSLLSPAAKYYQEAMKCFQRALEEDTDNVEWNFGFATALMRLEGYSGKPENGKFSELAMQLRRVLELDSGHTEAMVLLALKLQDLNENEEALRLVEQALQKSPDQLHVIRYAAKFYRRAGKVEKALELLGKGLEITPNSAFLHHQIGLCYKSKLIQLIKSDSKSSHNLKLQQKVSLINQCKHHFDEAFRLKRSFIMAKLAFAEICAIDKDHDKAGAIYKDLLNLEYITLENKQEIYLEAGKFEFHHKKSESNASKCYLEGFKIKHASKAREGCRYYLEKTAENRLCKNRRDIQAFCIRGIIHMVDGQECFEKVLEIELSNEE</sequence>
<dbReference type="GO" id="GO:0045087">
    <property type="term" value="P:innate immune response"/>
    <property type="evidence" value="ECO:0007669"/>
    <property type="project" value="UniProtKB-KW"/>
</dbReference>
<protein>
    <recommendedName>
        <fullName evidence="10">Interferon-induced protein with tetratricopeptide repeats 5</fullName>
    </recommendedName>
</protein>
<evidence type="ECO:0000256" key="7">
    <source>
        <dbReference type="SAM" id="Coils"/>
    </source>
</evidence>
<keyword evidence="3 6" id="KW-0802">TPR repeat</keyword>
<dbReference type="PANTHER" id="PTHR10271">
    <property type="entry name" value="INTERFERON-INDUCED PROTEIN WITH TETRATRICOPEPTIDE REPEATS"/>
    <property type="match status" value="1"/>
</dbReference>
<dbReference type="OrthoDB" id="10043504at2759"/>
<dbReference type="PANTHER" id="PTHR10271:SF0">
    <property type="entry name" value="INTERFERON-INDUCED PROTEIN WITH TETRATRICOPEPTIDE REPEATS 5"/>
    <property type="match status" value="1"/>
</dbReference>
<dbReference type="PROSITE" id="PS50005">
    <property type="entry name" value="TPR"/>
    <property type="match status" value="2"/>
</dbReference>
<dbReference type="InterPro" id="IPR011990">
    <property type="entry name" value="TPR-like_helical_dom_sf"/>
</dbReference>
<dbReference type="EMBL" id="BFAA01021128">
    <property type="protein sequence ID" value="GCB80843.1"/>
    <property type="molecule type" value="Genomic_DNA"/>
</dbReference>
<evidence type="ECO:0008006" key="10">
    <source>
        <dbReference type="Google" id="ProtNLM"/>
    </source>
</evidence>
<dbReference type="SMART" id="SM00028">
    <property type="entry name" value="TPR"/>
    <property type="match status" value="5"/>
</dbReference>